<dbReference type="GO" id="GO:0005737">
    <property type="term" value="C:cytoplasm"/>
    <property type="evidence" value="ECO:0007669"/>
    <property type="project" value="TreeGrafter"/>
</dbReference>
<accession>V8N4S5</accession>
<keyword evidence="1" id="KW-0479">Metal-binding</keyword>
<reference evidence="3 4" key="1">
    <citation type="journal article" date="2013" name="Proc. Natl. Acad. Sci. U.S.A.">
        <title>The king cobra genome reveals dynamic gene evolution and adaptation in the snake venom system.</title>
        <authorList>
            <person name="Vonk F.J."/>
            <person name="Casewell N.R."/>
            <person name="Henkel C.V."/>
            <person name="Heimberg A.M."/>
            <person name="Jansen H.J."/>
            <person name="McCleary R.J."/>
            <person name="Kerkkamp H.M."/>
            <person name="Vos R.A."/>
            <person name="Guerreiro I."/>
            <person name="Calvete J.J."/>
            <person name="Wuster W."/>
            <person name="Woods A.E."/>
            <person name="Logan J.M."/>
            <person name="Harrison R.A."/>
            <person name="Castoe T.A."/>
            <person name="de Koning A.P."/>
            <person name="Pollock D.D."/>
            <person name="Yandell M."/>
            <person name="Calderon D."/>
            <person name="Renjifo C."/>
            <person name="Currier R.B."/>
            <person name="Salgado D."/>
            <person name="Pla D."/>
            <person name="Sanz L."/>
            <person name="Hyder A.S."/>
            <person name="Ribeiro J.M."/>
            <person name="Arntzen J.W."/>
            <person name="van den Thillart G.E."/>
            <person name="Boetzer M."/>
            <person name="Pirovano W."/>
            <person name="Dirks R.P."/>
            <person name="Spaink H.P."/>
            <person name="Duboule D."/>
            <person name="McGlinn E."/>
            <person name="Kini R.M."/>
            <person name="Richardson M.K."/>
        </authorList>
    </citation>
    <scope>NUCLEOTIDE SEQUENCE</scope>
    <source>
        <tissue evidence="3">Blood</tissue>
    </source>
</reference>
<dbReference type="Gene3D" id="3.30.540.30">
    <property type="match status" value="1"/>
</dbReference>
<keyword evidence="4" id="KW-1185">Reference proteome</keyword>
<dbReference type="InterPro" id="IPR039461">
    <property type="entry name" value="Peptidase_M49"/>
</dbReference>
<dbReference type="Proteomes" id="UP000018936">
    <property type="component" value="Unassembled WGS sequence"/>
</dbReference>
<feature type="non-terminal residue" evidence="3">
    <location>
        <position position="1"/>
    </location>
</feature>
<dbReference type="GO" id="GO:0008239">
    <property type="term" value="F:dipeptidyl-peptidase activity"/>
    <property type="evidence" value="ECO:0007669"/>
    <property type="project" value="TreeGrafter"/>
</dbReference>
<gene>
    <name evidence="3" type="ORF">L345_17752</name>
</gene>
<dbReference type="GO" id="GO:0046872">
    <property type="term" value="F:metal ion binding"/>
    <property type="evidence" value="ECO:0007669"/>
    <property type="project" value="UniProtKB-KW"/>
</dbReference>
<proteinExistence type="predicted"/>
<keyword evidence="2" id="KW-0378">Hydrolase</keyword>
<dbReference type="PANTHER" id="PTHR23422">
    <property type="entry name" value="DIPEPTIDYL PEPTIDASE III-RELATED"/>
    <property type="match status" value="1"/>
</dbReference>
<evidence type="ECO:0000313" key="3">
    <source>
        <dbReference type="EMBL" id="ETE56537.1"/>
    </source>
</evidence>
<protein>
    <submittedName>
        <fullName evidence="3">Uncharacterized protein</fullName>
    </submittedName>
</protein>
<dbReference type="OrthoDB" id="4694525at2759"/>
<dbReference type="PANTHER" id="PTHR23422:SF11">
    <property type="entry name" value="DIPEPTIDYL PEPTIDASE 3"/>
    <property type="match status" value="1"/>
</dbReference>
<evidence type="ECO:0000313" key="4">
    <source>
        <dbReference type="Proteomes" id="UP000018936"/>
    </source>
</evidence>
<dbReference type="AlphaFoldDB" id="V8N4S5"/>
<evidence type="ECO:0000256" key="1">
    <source>
        <dbReference type="ARBA" id="ARBA00022723"/>
    </source>
</evidence>
<sequence>MLEHYTTSFKQGSIPAHKEGSRCWIRDKSPIVESYIGFIESYRDPYGSRGEFEGTSVFACGNLWIQSIHVDSKGEIWR</sequence>
<name>V8N4S5_OPHHA</name>
<comment type="caution">
    <text evidence="3">The sequence shown here is derived from an EMBL/GenBank/DDBJ whole genome shotgun (WGS) entry which is preliminary data.</text>
</comment>
<dbReference type="Pfam" id="PF03571">
    <property type="entry name" value="Peptidase_M49"/>
    <property type="match status" value="1"/>
</dbReference>
<dbReference type="EMBL" id="AZIM01019136">
    <property type="protein sequence ID" value="ETE56537.1"/>
    <property type="molecule type" value="Genomic_DNA"/>
</dbReference>
<evidence type="ECO:0000256" key="2">
    <source>
        <dbReference type="ARBA" id="ARBA00022801"/>
    </source>
</evidence>
<organism evidence="3 4">
    <name type="scientific">Ophiophagus hannah</name>
    <name type="common">King cobra</name>
    <name type="synonym">Naja hannah</name>
    <dbReference type="NCBI Taxonomy" id="8665"/>
    <lineage>
        <taxon>Eukaryota</taxon>
        <taxon>Metazoa</taxon>
        <taxon>Chordata</taxon>
        <taxon>Craniata</taxon>
        <taxon>Vertebrata</taxon>
        <taxon>Euteleostomi</taxon>
        <taxon>Lepidosauria</taxon>
        <taxon>Squamata</taxon>
        <taxon>Bifurcata</taxon>
        <taxon>Unidentata</taxon>
        <taxon>Episquamata</taxon>
        <taxon>Toxicofera</taxon>
        <taxon>Serpentes</taxon>
        <taxon>Colubroidea</taxon>
        <taxon>Elapidae</taxon>
        <taxon>Elapinae</taxon>
        <taxon>Ophiophagus</taxon>
    </lineage>
</organism>